<keyword evidence="1" id="KW-1133">Transmembrane helix</keyword>
<gene>
    <name evidence="2" type="ORF">QJV33_01730</name>
</gene>
<evidence type="ECO:0000256" key="1">
    <source>
        <dbReference type="SAM" id="Phobius"/>
    </source>
</evidence>
<sequence>MGIYGTMMILTIIAFSLFQFFLKIIGSTQKENAHKSLEEAIQRDTDEFNRS</sequence>
<dbReference type="EMBL" id="JASBAN010000001">
    <property type="protein sequence ID" value="MDI2112020.1"/>
    <property type="molecule type" value="Genomic_DNA"/>
</dbReference>
<keyword evidence="3" id="KW-1185">Reference proteome</keyword>
<evidence type="ECO:0000313" key="3">
    <source>
        <dbReference type="Proteomes" id="UP001431775"/>
    </source>
</evidence>
<reference evidence="2" key="1">
    <citation type="submission" date="2023-05" db="EMBL/GenBank/DDBJ databases">
        <title>Whole genome sequence of Commensalibacter sp.</title>
        <authorList>
            <person name="Charoenyingcharoen P."/>
            <person name="Yukphan P."/>
        </authorList>
    </citation>
    <scope>NUCLEOTIDE SEQUENCE</scope>
    <source>
        <strain evidence="2">TBRC 10068</strain>
    </source>
</reference>
<proteinExistence type="predicted"/>
<dbReference type="RefSeq" id="WP_281461697.1">
    <property type="nucleotide sequence ID" value="NZ_JASBAN010000001.1"/>
</dbReference>
<feature type="transmembrane region" description="Helical" evidence="1">
    <location>
        <begin position="6"/>
        <end position="25"/>
    </location>
</feature>
<accession>A0ABT6Q6Q4</accession>
<name>A0ABT6Q6Q4_9PROT</name>
<organism evidence="2 3">
    <name type="scientific">Commensalibacter nepenthis</name>
    <dbReference type="NCBI Taxonomy" id="3043872"/>
    <lineage>
        <taxon>Bacteria</taxon>
        <taxon>Pseudomonadati</taxon>
        <taxon>Pseudomonadota</taxon>
        <taxon>Alphaproteobacteria</taxon>
        <taxon>Acetobacterales</taxon>
        <taxon>Acetobacteraceae</taxon>
    </lineage>
</organism>
<evidence type="ECO:0000313" key="2">
    <source>
        <dbReference type="EMBL" id="MDI2112020.1"/>
    </source>
</evidence>
<protein>
    <submittedName>
        <fullName evidence="2">Uncharacterized protein</fullName>
    </submittedName>
</protein>
<dbReference type="Proteomes" id="UP001431775">
    <property type="component" value="Unassembled WGS sequence"/>
</dbReference>
<keyword evidence="1" id="KW-0472">Membrane</keyword>
<keyword evidence="1" id="KW-0812">Transmembrane</keyword>
<comment type="caution">
    <text evidence="2">The sequence shown here is derived from an EMBL/GenBank/DDBJ whole genome shotgun (WGS) entry which is preliminary data.</text>
</comment>